<feature type="region of interest" description="Disordered" evidence="1">
    <location>
        <begin position="1"/>
        <end position="30"/>
    </location>
</feature>
<sequence length="75" mass="8407">FLPTDNSIENRSLENSHQKLGRSSSDFYLGSDHTLQNQKYVVPPNLKTSSNQCGHPHGLNRQNSNSDPQISNISR</sequence>
<evidence type="ECO:0000256" key="1">
    <source>
        <dbReference type="SAM" id="MobiDB-lite"/>
    </source>
</evidence>
<proteinExistence type="predicted"/>
<feature type="non-terminal residue" evidence="2">
    <location>
        <position position="75"/>
    </location>
</feature>
<dbReference type="AlphaFoldDB" id="A0A0B6Z9J9"/>
<accession>A0A0B6Z9J9</accession>
<feature type="compositionally biased region" description="Polar residues" evidence="1">
    <location>
        <begin position="60"/>
        <end position="75"/>
    </location>
</feature>
<reference evidence="2" key="1">
    <citation type="submission" date="2014-12" db="EMBL/GenBank/DDBJ databases">
        <title>Insight into the proteome of Arion vulgaris.</title>
        <authorList>
            <person name="Aradska J."/>
            <person name="Bulat T."/>
            <person name="Smidak R."/>
            <person name="Sarate P."/>
            <person name="Gangsoo J."/>
            <person name="Sialana F."/>
            <person name="Bilban M."/>
            <person name="Lubec G."/>
        </authorList>
    </citation>
    <scope>NUCLEOTIDE SEQUENCE</scope>
    <source>
        <tissue evidence="2">Skin</tissue>
    </source>
</reference>
<evidence type="ECO:0000313" key="2">
    <source>
        <dbReference type="EMBL" id="CEK64385.1"/>
    </source>
</evidence>
<dbReference type="EMBL" id="HACG01017520">
    <property type="protein sequence ID" value="CEK64385.1"/>
    <property type="molecule type" value="Transcribed_RNA"/>
</dbReference>
<feature type="non-terminal residue" evidence="2">
    <location>
        <position position="1"/>
    </location>
</feature>
<name>A0A0B6Z9J9_9EUPU</name>
<protein>
    <submittedName>
        <fullName evidence="2">Uncharacterized protein</fullName>
    </submittedName>
</protein>
<feature type="compositionally biased region" description="Polar residues" evidence="1">
    <location>
        <begin position="1"/>
        <end position="10"/>
    </location>
</feature>
<gene>
    <name evidence="2" type="primary">ORF51586</name>
</gene>
<organism evidence="2">
    <name type="scientific">Arion vulgaris</name>
    <dbReference type="NCBI Taxonomy" id="1028688"/>
    <lineage>
        <taxon>Eukaryota</taxon>
        <taxon>Metazoa</taxon>
        <taxon>Spiralia</taxon>
        <taxon>Lophotrochozoa</taxon>
        <taxon>Mollusca</taxon>
        <taxon>Gastropoda</taxon>
        <taxon>Heterobranchia</taxon>
        <taxon>Euthyneura</taxon>
        <taxon>Panpulmonata</taxon>
        <taxon>Eupulmonata</taxon>
        <taxon>Stylommatophora</taxon>
        <taxon>Helicina</taxon>
        <taxon>Arionoidea</taxon>
        <taxon>Arionidae</taxon>
        <taxon>Arion</taxon>
    </lineage>
</organism>
<feature type="region of interest" description="Disordered" evidence="1">
    <location>
        <begin position="44"/>
        <end position="75"/>
    </location>
</feature>